<evidence type="ECO:0000313" key="2">
    <source>
        <dbReference type="Proteomes" id="UP000009022"/>
    </source>
</evidence>
<dbReference type="CTD" id="6759619"/>
<dbReference type="EMBL" id="DS985289">
    <property type="protein sequence ID" value="EDV19111.1"/>
    <property type="molecule type" value="Genomic_DNA"/>
</dbReference>
<dbReference type="HOGENOM" id="CLU_1742879_0_0_1"/>
<gene>
    <name evidence="1" type="ORF">TRIADDRAFT_62444</name>
</gene>
<dbReference type="GeneID" id="6759619"/>
<reference evidence="1 2" key="1">
    <citation type="journal article" date="2008" name="Nature">
        <title>The Trichoplax genome and the nature of placozoans.</title>
        <authorList>
            <person name="Srivastava M."/>
            <person name="Begovic E."/>
            <person name="Chapman J."/>
            <person name="Putnam N.H."/>
            <person name="Hellsten U."/>
            <person name="Kawashima T."/>
            <person name="Kuo A."/>
            <person name="Mitros T."/>
            <person name="Salamov A."/>
            <person name="Carpenter M.L."/>
            <person name="Signorovitch A.Y."/>
            <person name="Moreno M.A."/>
            <person name="Kamm K."/>
            <person name="Grimwood J."/>
            <person name="Schmutz J."/>
            <person name="Shapiro H."/>
            <person name="Grigoriev I.V."/>
            <person name="Buss L.W."/>
            <person name="Schierwater B."/>
            <person name="Dellaporta S.L."/>
            <person name="Rokhsar D.S."/>
        </authorList>
    </citation>
    <scope>NUCLEOTIDE SEQUENCE [LARGE SCALE GENOMIC DNA]</scope>
    <source>
        <strain evidence="1 2">Grell-BS-1999</strain>
    </source>
</reference>
<dbReference type="AlphaFoldDB" id="B3SDT7"/>
<dbReference type="PhylomeDB" id="B3SDT7"/>
<keyword evidence="2" id="KW-1185">Reference proteome</keyword>
<accession>B3SDT7</accession>
<sequence>MLNSELDDEHYTLSIENPEEVIPVEELDSEMQKVIVFDDIKIDSKNMNKIKEYFSLSRNKNCNCIYLTQSYYDVPKYIRRNTKCFILFGGLDNRDIRNITEDHAKGISKSEFKNIYIEATEQPYTFMVIDKNTKYIPEIYRKGFDGFYVP</sequence>
<proteinExistence type="predicted"/>
<dbReference type="KEGG" id="tad:TRIADDRAFT_62444"/>
<evidence type="ECO:0000313" key="1">
    <source>
        <dbReference type="EMBL" id="EDV19111.1"/>
    </source>
</evidence>
<dbReference type="Proteomes" id="UP000009022">
    <property type="component" value="Unassembled WGS sequence"/>
</dbReference>
<dbReference type="OMA" id="IPPCEAR"/>
<organism evidence="1 2">
    <name type="scientific">Trichoplax adhaerens</name>
    <name type="common">Trichoplax reptans</name>
    <dbReference type="NCBI Taxonomy" id="10228"/>
    <lineage>
        <taxon>Eukaryota</taxon>
        <taxon>Metazoa</taxon>
        <taxon>Placozoa</taxon>
        <taxon>Uniplacotomia</taxon>
        <taxon>Trichoplacea</taxon>
        <taxon>Trichoplacidae</taxon>
        <taxon>Trichoplax</taxon>
    </lineage>
</organism>
<dbReference type="InParanoid" id="B3SDT7"/>
<dbReference type="OrthoDB" id="5988694at2759"/>
<name>B3SDT7_TRIAD</name>
<dbReference type="RefSeq" id="XP_002118408.1">
    <property type="nucleotide sequence ID" value="XM_002118372.1"/>
</dbReference>
<protein>
    <submittedName>
        <fullName evidence="1">Uncharacterized protein</fullName>
    </submittedName>
</protein>